<proteinExistence type="predicted"/>
<dbReference type="SUPFAM" id="SSF81301">
    <property type="entry name" value="Nucleotidyltransferase"/>
    <property type="match status" value="1"/>
</dbReference>
<keyword evidence="1" id="KW-0051">Antiviral defense</keyword>
<evidence type="ECO:0000313" key="4">
    <source>
        <dbReference type="Proteomes" id="UP001379235"/>
    </source>
</evidence>
<evidence type="ECO:0000259" key="2">
    <source>
        <dbReference type="Pfam" id="PF18134"/>
    </source>
</evidence>
<evidence type="ECO:0000256" key="1">
    <source>
        <dbReference type="ARBA" id="ARBA00023118"/>
    </source>
</evidence>
<dbReference type="CDD" id="cd05400">
    <property type="entry name" value="NT_2-5OAS_ClassI-CCAase"/>
    <property type="match status" value="1"/>
</dbReference>
<sequence length="481" mass="54393">MKLVSQFKSFLTDTVNLNQTRLDALESNVEAIKNFVRQCDWDPKIKSFYPQGSWAHDTIIKPVDGGEFDADLLVMVEPVKDWTAADYVKSLGKVFADSSTYGDKCKTWDYCVTITYAGDRKVDIAPCVLGRQIPGRLEVCNKPLDSFERSEPVGYTEWLKKQNGYSGGNSFRKITRLLKYLRDIKTTFTCPSVLLTTLLASHIHWTDKDSDSFADVPTTLKTVMGRLDDWLQARPAKPIIANPHLTSEDLASCWSEVQYSNFRNFINKYRKWIDEAYDEPDRSASITAWRRIFGDDFAKGEEVLTKASVSEGTSLVGRLLASTAAHLDELVDAVANYGVRILPSDFFAPPHMHAPRWPRAETFTRNVQVVAKWSGSKSAANGRPLQREEVLHRYGGIWFDVTVNGGQELPAGYRVQWRITNTGIMAMALNAGRGDFYAPHSGNRRWEELSYRGVHLVEAFIIRRDDDKLVGQSDPFPVIIE</sequence>
<accession>A0ABU8S499</accession>
<dbReference type="Pfam" id="PF18144">
    <property type="entry name" value="SMODS"/>
    <property type="match status" value="1"/>
</dbReference>
<comment type="caution">
    <text evidence="3">The sequence shown here is derived from an EMBL/GenBank/DDBJ whole genome shotgun (WGS) entry which is preliminary data.</text>
</comment>
<dbReference type="Proteomes" id="UP001379235">
    <property type="component" value="Unassembled WGS sequence"/>
</dbReference>
<name>A0ABU8S499_9SPHN</name>
<dbReference type="Pfam" id="PF18134">
    <property type="entry name" value="AGS_C"/>
    <property type="match status" value="1"/>
</dbReference>
<dbReference type="RefSeq" id="WP_339964394.1">
    <property type="nucleotide sequence ID" value="NZ_JBBHJY010000001.1"/>
</dbReference>
<dbReference type="InterPro" id="IPR043519">
    <property type="entry name" value="NT_sf"/>
</dbReference>
<evidence type="ECO:0000313" key="3">
    <source>
        <dbReference type="EMBL" id="MEJ6008772.1"/>
    </source>
</evidence>
<protein>
    <submittedName>
        <fullName evidence="3">Nucleotidyltransferase</fullName>
    </submittedName>
</protein>
<gene>
    <name evidence="3" type="ORF">WG900_02450</name>
</gene>
<reference evidence="3 4" key="1">
    <citation type="submission" date="2024-03" db="EMBL/GenBank/DDBJ databases">
        <authorList>
            <person name="Jo J.-H."/>
        </authorList>
    </citation>
    <scope>NUCLEOTIDE SEQUENCE [LARGE SCALE GENOMIC DNA]</scope>
    <source>
        <strain evidence="3 4">AS3R-12</strain>
    </source>
</reference>
<dbReference type="InterPro" id="IPR040511">
    <property type="entry name" value="AGS_C"/>
</dbReference>
<organism evidence="3 4">
    <name type="scientific">Novosphingobium aquae</name>
    <dbReference type="NCBI Taxonomy" id="3133435"/>
    <lineage>
        <taxon>Bacteria</taxon>
        <taxon>Pseudomonadati</taxon>
        <taxon>Pseudomonadota</taxon>
        <taxon>Alphaproteobacteria</taxon>
        <taxon>Sphingomonadales</taxon>
        <taxon>Sphingomonadaceae</taxon>
        <taxon>Novosphingobium</taxon>
    </lineage>
</organism>
<keyword evidence="4" id="KW-1185">Reference proteome</keyword>
<dbReference type="InterPro" id="IPR006116">
    <property type="entry name" value="NT_2-5OAS_ClassI-CCAase"/>
</dbReference>
<feature type="domain" description="Adenylyl/Guanylyl and SMODS C-terminal sensor" evidence="2">
    <location>
        <begin position="352"/>
        <end position="481"/>
    </location>
</feature>
<dbReference type="EMBL" id="JBBHJY010000001">
    <property type="protein sequence ID" value="MEJ6008772.1"/>
    <property type="molecule type" value="Genomic_DNA"/>
</dbReference>